<feature type="region of interest" description="Disordered" evidence="1">
    <location>
        <begin position="55"/>
        <end position="82"/>
    </location>
</feature>
<keyword evidence="3" id="KW-1185">Reference proteome</keyword>
<evidence type="ECO:0000313" key="2">
    <source>
        <dbReference type="EMBL" id="KYM77423.1"/>
    </source>
</evidence>
<evidence type="ECO:0000256" key="1">
    <source>
        <dbReference type="SAM" id="MobiDB-lite"/>
    </source>
</evidence>
<name>A0A151HZ72_9HYME</name>
<reference evidence="2 3" key="1">
    <citation type="submission" date="2015-09" db="EMBL/GenBank/DDBJ databases">
        <title>Atta colombica WGS genome.</title>
        <authorList>
            <person name="Nygaard S."/>
            <person name="Hu H."/>
            <person name="Boomsma J."/>
            <person name="Zhang G."/>
        </authorList>
    </citation>
    <scope>NUCLEOTIDE SEQUENCE [LARGE SCALE GENOMIC DNA]</scope>
    <source>
        <strain evidence="2">Treedump-2</strain>
        <tissue evidence="2">Whole body</tissue>
    </source>
</reference>
<dbReference type="EMBL" id="KQ976699">
    <property type="protein sequence ID" value="KYM77423.1"/>
    <property type="molecule type" value="Genomic_DNA"/>
</dbReference>
<evidence type="ECO:0000313" key="3">
    <source>
        <dbReference type="Proteomes" id="UP000078540"/>
    </source>
</evidence>
<dbReference type="Proteomes" id="UP000078540">
    <property type="component" value="Unassembled WGS sequence"/>
</dbReference>
<accession>A0A151HZ72</accession>
<proteinExistence type="predicted"/>
<feature type="compositionally biased region" description="Basic and acidic residues" evidence="1">
    <location>
        <begin position="63"/>
        <end position="73"/>
    </location>
</feature>
<gene>
    <name evidence="2" type="ORF">ALC53_12163</name>
</gene>
<organism evidence="2 3">
    <name type="scientific">Atta colombica</name>
    <dbReference type="NCBI Taxonomy" id="520822"/>
    <lineage>
        <taxon>Eukaryota</taxon>
        <taxon>Metazoa</taxon>
        <taxon>Ecdysozoa</taxon>
        <taxon>Arthropoda</taxon>
        <taxon>Hexapoda</taxon>
        <taxon>Insecta</taxon>
        <taxon>Pterygota</taxon>
        <taxon>Neoptera</taxon>
        <taxon>Endopterygota</taxon>
        <taxon>Hymenoptera</taxon>
        <taxon>Apocrita</taxon>
        <taxon>Aculeata</taxon>
        <taxon>Formicoidea</taxon>
        <taxon>Formicidae</taxon>
        <taxon>Myrmicinae</taxon>
        <taxon>Atta</taxon>
    </lineage>
</organism>
<protein>
    <submittedName>
        <fullName evidence="2">Uncharacterized protein</fullName>
    </submittedName>
</protein>
<sequence>MSDESILRQSSSSNCDRSISEATVVATTWNDGARGPDRRDQRQAVLFPELDYSGVLEGGGKNRQHDDYHHNHDDEEEGVSQQHPEQFGNVTLVGEPFLLARHKYTATGLSRRGILFCGRSHEFSGSGRFLPGHPVEPSKRFDEDICAACQPVGVPDE</sequence>
<dbReference type="AlphaFoldDB" id="A0A151HZ72"/>